<keyword evidence="1" id="KW-0812">Transmembrane</keyword>
<proteinExistence type="predicted"/>
<keyword evidence="1" id="KW-1133">Transmembrane helix</keyword>
<accession>A0A1B2E5M4</accession>
<reference evidence="2" key="1">
    <citation type="submission" date="2016-08" db="EMBL/GenBank/DDBJ databases">
        <title>Complete Genome Seqeunce of Paenibacillus sp. nov. IHBB 9852 from high altitute lake of Indian trans-Himalayas.</title>
        <authorList>
            <person name="Kiran S."/>
            <person name="Swarnkar M.K."/>
            <person name="Rana A."/>
            <person name="Tewari R."/>
            <person name="Gulati A."/>
        </authorList>
    </citation>
    <scope>NUCLEOTIDE SEQUENCE [LARGE SCALE GENOMIC DNA]</scope>
    <source>
        <strain evidence="2">IHBB 9852</strain>
    </source>
</reference>
<dbReference type="AlphaFoldDB" id="A0A1B2E5M4"/>
<sequence length="133" mass="14405">MRSIKPGRGPSAMGAAGSVVVGLFGVFWTISAANMGAPVFMVIFGIVFVGIAIVQGIFHYKNATGANRMSVYDITDNKPDPFDRYVGQDSRQDHKGDLPVPQGDFNFCPYCGRSIDNDLYQYCPKCGNEIEAG</sequence>
<organism evidence="2">
    <name type="scientific">Paenibacillus ihbetae</name>
    <dbReference type="NCBI Taxonomy" id="1870820"/>
    <lineage>
        <taxon>Bacteria</taxon>
        <taxon>Bacillati</taxon>
        <taxon>Bacillota</taxon>
        <taxon>Bacilli</taxon>
        <taxon>Bacillales</taxon>
        <taxon>Paenibacillaceae</taxon>
        <taxon>Paenibacillus</taxon>
    </lineage>
</organism>
<protein>
    <recommendedName>
        <fullName evidence="3">Zinc-ribbon domain-containing protein</fullName>
    </recommendedName>
</protein>
<gene>
    <name evidence="2" type="ORF">BBD41_23385</name>
</gene>
<evidence type="ECO:0000313" key="2">
    <source>
        <dbReference type="EMBL" id="ANY75280.1"/>
    </source>
</evidence>
<dbReference type="RefSeq" id="WP_099478959.1">
    <property type="nucleotide sequence ID" value="NZ_CP016809.1"/>
</dbReference>
<evidence type="ECO:0000256" key="1">
    <source>
        <dbReference type="SAM" id="Phobius"/>
    </source>
</evidence>
<evidence type="ECO:0008006" key="3">
    <source>
        <dbReference type="Google" id="ProtNLM"/>
    </source>
</evidence>
<name>A0A1B2E5M4_9BACL</name>
<dbReference type="EMBL" id="CP016809">
    <property type="protein sequence ID" value="ANY75280.1"/>
    <property type="molecule type" value="Genomic_DNA"/>
</dbReference>
<dbReference type="KEGG" id="pib:BBD41_23385"/>
<keyword evidence="1" id="KW-0472">Membrane</keyword>
<feature type="transmembrane region" description="Helical" evidence="1">
    <location>
        <begin position="39"/>
        <end position="60"/>
    </location>
</feature>
<feature type="transmembrane region" description="Helical" evidence="1">
    <location>
        <begin position="12"/>
        <end position="33"/>
    </location>
</feature>